<name>A0A087UMI2_STEMI</name>
<evidence type="ECO:0000256" key="1">
    <source>
        <dbReference type="ARBA" id="ARBA00023180"/>
    </source>
</evidence>
<gene>
    <name evidence="4" type="ORF">X975_04866</name>
</gene>
<dbReference type="AlphaFoldDB" id="A0A087UMI2"/>
<dbReference type="PANTHER" id="PTHR11559">
    <property type="entry name" value="CARBOXYLESTERASE"/>
    <property type="match status" value="1"/>
</dbReference>
<organism evidence="4 5">
    <name type="scientific">Stegodyphus mimosarum</name>
    <name type="common">African social velvet spider</name>
    <dbReference type="NCBI Taxonomy" id="407821"/>
    <lineage>
        <taxon>Eukaryota</taxon>
        <taxon>Metazoa</taxon>
        <taxon>Ecdysozoa</taxon>
        <taxon>Arthropoda</taxon>
        <taxon>Chelicerata</taxon>
        <taxon>Arachnida</taxon>
        <taxon>Araneae</taxon>
        <taxon>Araneomorphae</taxon>
        <taxon>Entelegynae</taxon>
        <taxon>Eresoidea</taxon>
        <taxon>Eresidae</taxon>
        <taxon>Stegodyphus</taxon>
    </lineage>
</organism>
<dbReference type="STRING" id="407821.A0A087UMI2"/>
<dbReference type="PROSITE" id="PS00941">
    <property type="entry name" value="CARBOXYLESTERASE_B_2"/>
    <property type="match status" value="1"/>
</dbReference>
<dbReference type="InterPro" id="IPR050309">
    <property type="entry name" value="Type-B_Carboxylest/Lipase"/>
</dbReference>
<dbReference type="OrthoDB" id="19653at2759"/>
<feature type="non-terminal residue" evidence="4">
    <location>
        <position position="229"/>
    </location>
</feature>
<evidence type="ECO:0000259" key="3">
    <source>
        <dbReference type="Pfam" id="PF00135"/>
    </source>
</evidence>
<feature type="chain" id="PRO_5001830768" evidence="2">
    <location>
        <begin position="23"/>
        <end position="229"/>
    </location>
</feature>
<dbReference type="InterPro" id="IPR029058">
    <property type="entry name" value="AB_hydrolase_fold"/>
</dbReference>
<dbReference type="Pfam" id="PF00135">
    <property type="entry name" value="COesterase"/>
    <property type="match status" value="1"/>
</dbReference>
<dbReference type="EMBL" id="KK120563">
    <property type="protein sequence ID" value="KFM78571.1"/>
    <property type="molecule type" value="Genomic_DNA"/>
</dbReference>
<sequence length="229" mass="25238">MCRIFSFQFFAIFMFVLRGVLSQEYGTTLTLKQGLVIGRILKTSNGRDFYAFRGIPYATPPIGLLRFREPLMYPGWAGTLDARDYRSICPQWDSQGRMKGAEDCLFINVFTPGLPTTGAYSPVTYPVMIFIHGGNFEEGSANIYGPEKLMDKGVILVTFNYRLGLFGFLSSGDGACPGNMGLKDQVLAIRWVRENIDRFGGDPNAITLFGQGAGAASVFLHILSPQSQG</sequence>
<dbReference type="InterPro" id="IPR002018">
    <property type="entry name" value="CarbesteraseB"/>
</dbReference>
<keyword evidence="1" id="KW-0325">Glycoprotein</keyword>
<accession>A0A087UMI2</accession>
<dbReference type="OMA" id="DFKESEM"/>
<evidence type="ECO:0000313" key="4">
    <source>
        <dbReference type="EMBL" id="KFM78571.1"/>
    </source>
</evidence>
<feature type="domain" description="Carboxylesterase type B" evidence="3">
    <location>
        <begin position="28"/>
        <end position="229"/>
    </location>
</feature>
<keyword evidence="5" id="KW-1185">Reference proteome</keyword>
<evidence type="ECO:0000313" key="5">
    <source>
        <dbReference type="Proteomes" id="UP000054359"/>
    </source>
</evidence>
<evidence type="ECO:0000256" key="2">
    <source>
        <dbReference type="SAM" id="SignalP"/>
    </source>
</evidence>
<keyword evidence="2" id="KW-0732">Signal</keyword>
<reference evidence="4 5" key="1">
    <citation type="submission" date="2013-11" db="EMBL/GenBank/DDBJ databases">
        <title>Genome sequencing of Stegodyphus mimosarum.</title>
        <authorList>
            <person name="Bechsgaard J."/>
        </authorList>
    </citation>
    <scope>NUCLEOTIDE SEQUENCE [LARGE SCALE GENOMIC DNA]</scope>
</reference>
<dbReference type="Proteomes" id="UP000054359">
    <property type="component" value="Unassembled WGS sequence"/>
</dbReference>
<protein>
    <submittedName>
        <fullName evidence="4">Esterase FE4</fullName>
    </submittedName>
</protein>
<proteinExistence type="predicted"/>
<feature type="signal peptide" evidence="2">
    <location>
        <begin position="1"/>
        <end position="22"/>
    </location>
</feature>
<dbReference type="Gene3D" id="3.40.50.1820">
    <property type="entry name" value="alpha/beta hydrolase"/>
    <property type="match status" value="1"/>
</dbReference>
<dbReference type="SUPFAM" id="SSF53474">
    <property type="entry name" value="alpha/beta-Hydrolases"/>
    <property type="match status" value="1"/>
</dbReference>
<dbReference type="InterPro" id="IPR019819">
    <property type="entry name" value="Carboxylesterase_B_CS"/>
</dbReference>